<reference evidence="3" key="2">
    <citation type="submission" date="2023-05" db="EMBL/GenBank/DDBJ databases">
        <authorList>
            <consortium name="Lawrence Berkeley National Laboratory"/>
            <person name="Steindorff A."/>
            <person name="Hensen N."/>
            <person name="Bonometti L."/>
            <person name="Westerberg I."/>
            <person name="Brannstrom I.O."/>
            <person name="Guillou S."/>
            <person name="Cros-Aarteil S."/>
            <person name="Calhoun S."/>
            <person name="Haridas S."/>
            <person name="Kuo A."/>
            <person name="Mondo S."/>
            <person name="Pangilinan J."/>
            <person name="Riley R."/>
            <person name="Labutti K."/>
            <person name="Andreopoulos B."/>
            <person name="Lipzen A."/>
            <person name="Chen C."/>
            <person name="Yanf M."/>
            <person name="Daum C."/>
            <person name="Ng V."/>
            <person name="Clum A."/>
            <person name="Ohm R."/>
            <person name="Martin F."/>
            <person name="Silar P."/>
            <person name="Natvig D."/>
            <person name="Lalanne C."/>
            <person name="Gautier V."/>
            <person name="Ament-Velasquez S.L."/>
            <person name="Kruys A."/>
            <person name="Hutchinson M.I."/>
            <person name="Powell A.J."/>
            <person name="Barry K."/>
            <person name="Miller A.N."/>
            <person name="Grigoriev I.V."/>
            <person name="Debuchy R."/>
            <person name="Gladieux P."/>
            <person name="Thoren M.H."/>
            <person name="Johannesson H."/>
        </authorList>
    </citation>
    <scope>NUCLEOTIDE SEQUENCE</scope>
    <source>
        <strain evidence="3">CBS 123565</strain>
    </source>
</reference>
<keyword evidence="2" id="KW-1133">Transmembrane helix</keyword>
<evidence type="ECO:0000313" key="3">
    <source>
        <dbReference type="EMBL" id="KAK4130383.1"/>
    </source>
</evidence>
<sequence length="324" mass="34435">MEDRSRMSSPVRDHFRSHSRETQRTGGIDDHDANKRHTICLGHVPPQFPPGYETHRRSSSRLSWDGRLPGPGTRSPSPAASPCQSPYQSPPRSPGIRSHRERPCSPAGLPDHALVGPTVVRDRWSYDRARMPSPPPISRRGTPVSDASGLPSSRPASSTPIESPPSSRPQSASLDPSTGLGGTYMPSTPTLRVIPPPVDGHADPPVWQNRGGPSRPGSRQSYHLLTPAELEMLSHPPPTPTPPMSPLPSPAPGSSPSTDFDGPGPETKRSDGDKETDKPGCLGLCEIATARRIGGKFGGWLMGALIPISFGLVTACVAAATGCR</sequence>
<protein>
    <submittedName>
        <fullName evidence="3">Uncharacterized protein</fullName>
    </submittedName>
</protein>
<feature type="region of interest" description="Disordered" evidence="1">
    <location>
        <begin position="1"/>
        <end position="279"/>
    </location>
</feature>
<evidence type="ECO:0000256" key="1">
    <source>
        <dbReference type="SAM" id="MobiDB-lite"/>
    </source>
</evidence>
<feature type="compositionally biased region" description="Low complexity" evidence="1">
    <location>
        <begin position="74"/>
        <end position="87"/>
    </location>
</feature>
<feature type="compositionally biased region" description="Polar residues" evidence="1">
    <location>
        <begin position="150"/>
        <end position="161"/>
    </location>
</feature>
<feature type="compositionally biased region" description="Basic and acidic residues" evidence="1">
    <location>
        <begin position="120"/>
        <end position="130"/>
    </location>
</feature>
<dbReference type="AlphaFoldDB" id="A0AAN6UCD4"/>
<keyword evidence="2" id="KW-0812">Transmembrane</keyword>
<accession>A0AAN6UCD4</accession>
<keyword evidence="2" id="KW-0472">Membrane</keyword>
<dbReference type="EMBL" id="MU853437">
    <property type="protein sequence ID" value="KAK4130383.1"/>
    <property type="molecule type" value="Genomic_DNA"/>
</dbReference>
<evidence type="ECO:0000313" key="4">
    <source>
        <dbReference type="Proteomes" id="UP001304895"/>
    </source>
</evidence>
<reference evidence="3" key="1">
    <citation type="journal article" date="2023" name="Mol. Phylogenet. Evol.">
        <title>Genome-scale phylogeny and comparative genomics of the fungal order Sordariales.</title>
        <authorList>
            <person name="Hensen N."/>
            <person name="Bonometti L."/>
            <person name="Westerberg I."/>
            <person name="Brannstrom I.O."/>
            <person name="Guillou S."/>
            <person name="Cros-Aarteil S."/>
            <person name="Calhoun S."/>
            <person name="Haridas S."/>
            <person name="Kuo A."/>
            <person name="Mondo S."/>
            <person name="Pangilinan J."/>
            <person name="Riley R."/>
            <person name="LaButti K."/>
            <person name="Andreopoulos B."/>
            <person name="Lipzen A."/>
            <person name="Chen C."/>
            <person name="Yan M."/>
            <person name="Daum C."/>
            <person name="Ng V."/>
            <person name="Clum A."/>
            <person name="Steindorff A."/>
            <person name="Ohm R.A."/>
            <person name="Martin F."/>
            <person name="Silar P."/>
            <person name="Natvig D.O."/>
            <person name="Lalanne C."/>
            <person name="Gautier V."/>
            <person name="Ament-Velasquez S.L."/>
            <person name="Kruys A."/>
            <person name="Hutchinson M.I."/>
            <person name="Powell A.J."/>
            <person name="Barry K."/>
            <person name="Miller A.N."/>
            <person name="Grigoriev I.V."/>
            <person name="Debuchy R."/>
            <person name="Gladieux P."/>
            <person name="Hiltunen Thoren M."/>
            <person name="Johannesson H."/>
        </authorList>
    </citation>
    <scope>NUCLEOTIDE SEQUENCE</scope>
    <source>
        <strain evidence="3">CBS 123565</strain>
    </source>
</reference>
<dbReference type="Proteomes" id="UP001304895">
    <property type="component" value="Unassembled WGS sequence"/>
</dbReference>
<feature type="compositionally biased region" description="Basic and acidic residues" evidence="1">
    <location>
        <begin position="266"/>
        <end position="278"/>
    </location>
</feature>
<comment type="caution">
    <text evidence="3">The sequence shown here is derived from an EMBL/GenBank/DDBJ whole genome shotgun (WGS) entry which is preliminary data.</text>
</comment>
<feature type="transmembrane region" description="Helical" evidence="2">
    <location>
        <begin position="300"/>
        <end position="321"/>
    </location>
</feature>
<keyword evidence="4" id="KW-1185">Reference proteome</keyword>
<feature type="compositionally biased region" description="Basic and acidic residues" evidence="1">
    <location>
        <begin position="1"/>
        <end position="35"/>
    </location>
</feature>
<feature type="compositionally biased region" description="Pro residues" evidence="1">
    <location>
        <begin position="235"/>
        <end position="253"/>
    </location>
</feature>
<gene>
    <name evidence="3" type="ORF">BT67DRAFT_222152</name>
</gene>
<name>A0AAN6UCD4_9PEZI</name>
<evidence type="ECO:0000256" key="2">
    <source>
        <dbReference type="SAM" id="Phobius"/>
    </source>
</evidence>
<proteinExistence type="predicted"/>
<organism evidence="3 4">
    <name type="scientific">Trichocladium antarcticum</name>
    <dbReference type="NCBI Taxonomy" id="1450529"/>
    <lineage>
        <taxon>Eukaryota</taxon>
        <taxon>Fungi</taxon>
        <taxon>Dikarya</taxon>
        <taxon>Ascomycota</taxon>
        <taxon>Pezizomycotina</taxon>
        <taxon>Sordariomycetes</taxon>
        <taxon>Sordariomycetidae</taxon>
        <taxon>Sordariales</taxon>
        <taxon>Chaetomiaceae</taxon>
        <taxon>Trichocladium</taxon>
    </lineage>
</organism>